<evidence type="ECO:0000313" key="7">
    <source>
        <dbReference type="Proteomes" id="UP001304300"/>
    </source>
</evidence>
<gene>
    <name evidence="6" type="ORF">RZN69_13820</name>
</gene>
<keyword evidence="1 6" id="KW-0489">Methyltransferase</keyword>
<dbReference type="RefSeq" id="WP_317831685.1">
    <property type="nucleotide sequence ID" value="NZ_CP136920.1"/>
</dbReference>
<proteinExistence type="predicted"/>
<dbReference type="PANTHER" id="PTHR24422">
    <property type="entry name" value="CHEMOTAXIS PROTEIN METHYLTRANSFERASE"/>
    <property type="match status" value="1"/>
</dbReference>
<dbReference type="PRINTS" id="PR00996">
    <property type="entry name" value="CHERMTFRASE"/>
</dbReference>
<feature type="compositionally biased region" description="Polar residues" evidence="4">
    <location>
        <begin position="415"/>
        <end position="426"/>
    </location>
</feature>
<feature type="domain" description="CheR-type methyltransferase" evidence="5">
    <location>
        <begin position="34"/>
        <end position="269"/>
    </location>
</feature>
<dbReference type="SMART" id="SM00138">
    <property type="entry name" value="MeTrc"/>
    <property type="match status" value="1"/>
</dbReference>
<dbReference type="Pfam" id="PF01739">
    <property type="entry name" value="CheR"/>
    <property type="match status" value="1"/>
</dbReference>
<reference evidence="6 7" key="1">
    <citation type="submission" date="2023-10" db="EMBL/GenBank/DDBJ databases">
        <title>Rubellicoccus peritrichatus gen. nov., sp. nov., isolated from an algae of coral reef tank.</title>
        <authorList>
            <person name="Luo J."/>
        </authorList>
    </citation>
    <scope>NUCLEOTIDE SEQUENCE [LARGE SCALE GENOMIC DNA]</scope>
    <source>
        <strain evidence="6 7">CR14</strain>
    </source>
</reference>
<dbReference type="SUPFAM" id="SSF53335">
    <property type="entry name" value="S-adenosyl-L-methionine-dependent methyltransferases"/>
    <property type="match status" value="1"/>
</dbReference>
<dbReference type="EMBL" id="CP136920">
    <property type="protein sequence ID" value="WOO39696.1"/>
    <property type="molecule type" value="Genomic_DNA"/>
</dbReference>
<dbReference type="InterPro" id="IPR000780">
    <property type="entry name" value="CheR_MeTrfase"/>
</dbReference>
<protein>
    <submittedName>
        <fullName evidence="6">CheR family methyltransferase</fullName>
    </submittedName>
</protein>
<dbReference type="PROSITE" id="PS50123">
    <property type="entry name" value="CHER"/>
    <property type="match status" value="1"/>
</dbReference>
<keyword evidence="2" id="KW-0808">Transferase</keyword>
<sequence length="426" mass="48024">MSLPPDIADLLAPKYGLDPSICTGPGLVAATRLRMEINGLDDEFSYYDQLRQSGEELDAFVEELLIPESWFFRDRVPFDFLKSWVTESWLPTAKPEVDVLRVLSLPCAAGQEPYSIAITLLEAGLRPEQFSILSGDLSPRFVEQAREGTYRSIAFRGEDYVEREKYFEDIGEGLIRVRSFVRNLVSFKSMNLVCAEDYADDGPFQLIFCRNVLIYFNDDARRMAFEGLERSLTDDGVLFAGHADAIFRINDDFGRYGPPGAFCYSRRAKSETEDVPDALPKPQSKPLPAIEKRRRFFQTSKVAELPKSKDPVRLPSADSLTEAKRLADSGQLEDAERICRERIDTGPASADACFLLGEILLARKEVADADAQFRRTVYLDKSHRDALFRLALLAEQRGDSREAGNWRRRAANRAQPSTSMTNSPST</sequence>
<evidence type="ECO:0000259" key="5">
    <source>
        <dbReference type="PROSITE" id="PS50123"/>
    </source>
</evidence>
<dbReference type="InterPro" id="IPR029063">
    <property type="entry name" value="SAM-dependent_MTases_sf"/>
</dbReference>
<dbReference type="Gene3D" id="1.25.40.10">
    <property type="entry name" value="Tetratricopeptide repeat domain"/>
    <property type="match status" value="1"/>
</dbReference>
<evidence type="ECO:0000256" key="3">
    <source>
        <dbReference type="ARBA" id="ARBA00022691"/>
    </source>
</evidence>
<evidence type="ECO:0000313" key="6">
    <source>
        <dbReference type="EMBL" id="WOO39696.1"/>
    </source>
</evidence>
<organism evidence="6 7">
    <name type="scientific">Rubellicoccus peritrichatus</name>
    <dbReference type="NCBI Taxonomy" id="3080537"/>
    <lineage>
        <taxon>Bacteria</taxon>
        <taxon>Pseudomonadati</taxon>
        <taxon>Verrucomicrobiota</taxon>
        <taxon>Opitutia</taxon>
        <taxon>Puniceicoccales</taxon>
        <taxon>Cerasicoccaceae</taxon>
        <taxon>Rubellicoccus</taxon>
    </lineage>
</organism>
<dbReference type="AlphaFoldDB" id="A0AAQ3L683"/>
<dbReference type="InterPro" id="IPR050903">
    <property type="entry name" value="Bact_Chemotaxis_MeTrfase"/>
</dbReference>
<dbReference type="KEGG" id="puo:RZN69_13820"/>
<feature type="region of interest" description="Disordered" evidence="4">
    <location>
        <begin position="401"/>
        <end position="426"/>
    </location>
</feature>
<dbReference type="Proteomes" id="UP001304300">
    <property type="component" value="Chromosome"/>
</dbReference>
<accession>A0AAQ3L683</accession>
<evidence type="ECO:0000256" key="4">
    <source>
        <dbReference type="SAM" id="MobiDB-lite"/>
    </source>
</evidence>
<dbReference type="InterPro" id="IPR022642">
    <property type="entry name" value="CheR_C"/>
</dbReference>
<dbReference type="InterPro" id="IPR011990">
    <property type="entry name" value="TPR-like_helical_dom_sf"/>
</dbReference>
<dbReference type="PANTHER" id="PTHR24422:SF19">
    <property type="entry name" value="CHEMOTAXIS PROTEIN METHYLTRANSFERASE"/>
    <property type="match status" value="1"/>
</dbReference>
<keyword evidence="3" id="KW-0949">S-adenosyl-L-methionine</keyword>
<dbReference type="GO" id="GO:0032259">
    <property type="term" value="P:methylation"/>
    <property type="evidence" value="ECO:0007669"/>
    <property type="project" value="UniProtKB-KW"/>
</dbReference>
<evidence type="ECO:0000256" key="2">
    <source>
        <dbReference type="ARBA" id="ARBA00022679"/>
    </source>
</evidence>
<evidence type="ECO:0000256" key="1">
    <source>
        <dbReference type="ARBA" id="ARBA00022603"/>
    </source>
</evidence>
<dbReference type="SUPFAM" id="SSF48452">
    <property type="entry name" value="TPR-like"/>
    <property type="match status" value="1"/>
</dbReference>
<keyword evidence="7" id="KW-1185">Reference proteome</keyword>
<dbReference type="Gene3D" id="3.40.50.150">
    <property type="entry name" value="Vaccinia Virus protein VP39"/>
    <property type="match status" value="1"/>
</dbReference>
<name>A0AAQ3L683_9BACT</name>
<dbReference type="GO" id="GO:0008757">
    <property type="term" value="F:S-adenosylmethionine-dependent methyltransferase activity"/>
    <property type="evidence" value="ECO:0007669"/>
    <property type="project" value="InterPro"/>
</dbReference>